<sequence>MAHVSRWICNAVERGVLEMDLDLWTTCEVFLPCALVTSKTLVISRCVKHGLILPVFKNLVNLSFWGGNKRGWKLLPYLIKQSPKLNTLIIQGLDNYTGDVTMHLLKVKVFHVLGYGGTPNELEHLKSILGGVTECLELVQVEFAQGVTVDDHGTILQTHDPRWSCSIHVQDRLLRIARRSS</sequence>
<dbReference type="Proteomes" id="UP001642260">
    <property type="component" value="Unassembled WGS sequence"/>
</dbReference>
<dbReference type="PANTHER" id="PTHR31293:SF22">
    <property type="entry name" value="BNAC06G06520D PROTEIN"/>
    <property type="match status" value="1"/>
</dbReference>
<evidence type="ECO:0000313" key="2">
    <source>
        <dbReference type="Proteomes" id="UP001642260"/>
    </source>
</evidence>
<dbReference type="PANTHER" id="PTHR31293">
    <property type="entry name" value="RNI-LIKE SUPERFAMILY PROTEIN"/>
    <property type="match status" value="1"/>
</dbReference>
<gene>
    <name evidence="1" type="ORF">ERUC_LOCUS43179</name>
</gene>
<dbReference type="EMBL" id="CAKOAT010914042">
    <property type="protein sequence ID" value="CAH8390696.1"/>
    <property type="molecule type" value="Genomic_DNA"/>
</dbReference>
<accession>A0ABC8M368</accession>
<protein>
    <recommendedName>
        <fullName evidence="3">FBD domain-containing protein</fullName>
    </recommendedName>
</protein>
<dbReference type="InterPro" id="IPR055294">
    <property type="entry name" value="FBL60-like"/>
</dbReference>
<evidence type="ECO:0000313" key="1">
    <source>
        <dbReference type="EMBL" id="CAH8390696.1"/>
    </source>
</evidence>
<organism evidence="1 2">
    <name type="scientific">Eruca vesicaria subsp. sativa</name>
    <name type="common">Garden rocket</name>
    <name type="synonym">Eruca sativa</name>
    <dbReference type="NCBI Taxonomy" id="29727"/>
    <lineage>
        <taxon>Eukaryota</taxon>
        <taxon>Viridiplantae</taxon>
        <taxon>Streptophyta</taxon>
        <taxon>Embryophyta</taxon>
        <taxon>Tracheophyta</taxon>
        <taxon>Spermatophyta</taxon>
        <taxon>Magnoliopsida</taxon>
        <taxon>eudicotyledons</taxon>
        <taxon>Gunneridae</taxon>
        <taxon>Pentapetalae</taxon>
        <taxon>rosids</taxon>
        <taxon>malvids</taxon>
        <taxon>Brassicales</taxon>
        <taxon>Brassicaceae</taxon>
        <taxon>Brassiceae</taxon>
        <taxon>Eruca</taxon>
    </lineage>
</organism>
<evidence type="ECO:0008006" key="3">
    <source>
        <dbReference type="Google" id="ProtNLM"/>
    </source>
</evidence>
<proteinExistence type="predicted"/>
<keyword evidence="2" id="KW-1185">Reference proteome</keyword>
<reference evidence="1 2" key="1">
    <citation type="submission" date="2022-03" db="EMBL/GenBank/DDBJ databases">
        <authorList>
            <person name="Macdonald S."/>
            <person name="Ahmed S."/>
            <person name="Newling K."/>
        </authorList>
    </citation>
    <scope>NUCLEOTIDE SEQUENCE [LARGE SCALE GENOMIC DNA]</scope>
</reference>
<dbReference type="AlphaFoldDB" id="A0ABC8M368"/>
<comment type="caution">
    <text evidence="1">The sequence shown here is derived from an EMBL/GenBank/DDBJ whole genome shotgun (WGS) entry which is preliminary data.</text>
</comment>
<name>A0ABC8M368_ERUVS</name>